<evidence type="ECO:0000313" key="1">
    <source>
        <dbReference type="EMBL" id="CAK7355933.1"/>
    </source>
</evidence>
<protein>
    <submittedName>
        <fullName evidence="1">Uncharacterized protein</fullName>
    </submittedName>
</protein>
<organism evidence="1 2">
    <name type="scientific">Dovyalis caffra</name>
    <dbReference type="NCBI Taxonomy" id="77055"/>
    <lineage>
        <taxon>Eukaryota</taxon>
        <taxon>Viridiplantae</taxon>
        <taxon>Streptophyta</taxon>
        <taxon>Embryophyta</taxon>
        <taxon>Tracheophyta</taxon>
        <taxon>Spermatophyta</taxon>
        <taxon>Magnoliopsida</taxon>
        <taxon>eudicotyledons</taxon>
        <taxon>Gunneridae</taxon>
        <taxon>Pentapetalae</taxon>
        <taxon>rosids</taxon>
        <taxon>fabids</taxon>
        <taxon>Malpighiales</taxon>
        <taxon>Salicaceae</taxon>
        <taxon>Flacourtieae</taxon>
        <taxon>Dovyalis</taxon>
    </lineage>
</organism>
<sequence length="105" mass="11721">MPITTPVAVRDDFISSKSAPAQLPSTNVTDSKDQSSKIEKMAILEAIFYKHLDMNVLSFASGCAKNEIELNPMLCLHKHANEEIRALVSLIFLMSRHDFSNVLDE</sequence>
<comment type="caution">
    <text evidence="1">The sequence shown here is derived from an EMBL/GenBank/DDBJ whole genome shotgun (WGS) entry which is preliminary data.</text>
</comment>
<evidence type="ECO:0000313" key="2">
    <source>
        <dbReference type="Proteomes" id="UP001314170"/>
    </source>
</evidence>
<name>A0AAV1SRZ3_9ROSI</name>
<proteinExistence type="predicted"/>
<dbReference type="AlphaFoldDB" id="A0AAV1SRZ3"/>
<reference evidence="1 2" key="1">
    <citation type="submission" date="2024-01" db="EMBL/GenBank/DDBJ databases">
        <authorList>
            <person name="Waweru B."/>
        </authorList>
    </citation>
    <scope>NUCLEOTIDE SEQUENCE [LARGE SCALE GENOMIC DNA]</scope>
</reference>
<gene>
    <name evidence="1" type="ORF">DCAF_LOCUS26196</name>
</gene>
<accession>A0AAV1SRZ3</accession>
<dbReference type="Proteomes" id="UP001314170">
    <property type="component" value="Unassembled WGS sequence"/>
</dbReference>
<dbReference type="EMBL" id="CAWUPB010001197">
    <property type="protein sequence ID" value="CAK7355933.1"/>
    <property type="molecule type" value="Genomic_DNA"/>
</dbReference>
<keyword evidence="2" id="KW-1185">Reference proteome</keyword>